<name>A0ABN6ZA47_9BACE</name>
<feature type="chain" id="PRO_5046654039" evidence="1">
    <location>
        <begin position="22"/>
        <end position="576"/>
    </location>
</feature>
<protein>
    <submittedName>
        <fullName evidence="2">Uncharacterized protein</fullName>
    </submittedName>
</protein>
<keyword evidence="3" id="KW-1185">Reference proteome</keyword>
<dbReference type="RefSeq" id="WP_353330121.1">
    <property type="nucleotide sequence ID" value="NZ_AP028055.1"/>
</dbReference>
<sequence>MTKNKLKVILTNLFISSFFFASCVNQDYDLSKNIDLNIHVGGSKLALPVGSTDSIKLNKIIKVDESDVLHLNGGEYSLLKEDVVSPVKVSVNSVAPINVAPINLPIITIGHASAYSELHSASGNLAVAVPLTSGVFELNRSGMPAELSSIKKIGISSAAQVKAVMKFNLTGVNPSADVRFNNLVVTFPDFVVSNQLNANHELILNDKVAGGLTKEIYINGFSFSCESGGALAIKNQLLQLEKNVSIAGNIVGTNLNASMVTGDIKLETSITVSPVVISEVEGMVDPTINVKVNPISFSIPEFLKDEAVTMDVENPMIRLTVNNEIDIPIIISGVLRGYRNGVALSQVDIKGTSVNPIRIDAAGKSVICLSRTGQGGPAGCKNYQIADLNKLIEKIPDKIGLVLNADADQSSTHKIQLGKDYYVNIDYAVEVPFKFGSGLSIAYNDTIDGFNDDIKDLDISSLNVTTTVENNIPLKLQMEAIPVGIDKKTISGLSVKVTGEIAPCDNNGKTQKSPITIELTEASDEAIKKLDGLLLKVTAKSPQTVNGMPLKESQYLRLTNIKAMAIGGLNLDLNKK</sequence>
<dbReference type="EMBL" id="AP028055">
    <property type="protein sequence ID" value="BEG99518.1"/>
    <property type="molecule type" value="Genomic_DNA"/>
</dbReference>
<evidence type="ECO:0000313" key="2">
    <source>
        <dbReference type="EMBL" id="BEG99518.1"/>
    </source>
</evidence>
<dbReference type="Proteomes" id="UP001496674">
    <property type="component" value="Chromosome"/>
</dbReference>
<accession>A0ABN6ZA47</accession>
<evidence type="ECO:0000256" key="1">
    <source>
        <dbReference type="SAM" id="SignalP"/>
    </source>
</evidence>
<reference evidence="2 3" key="1">
    <citation type="submission" date="2023-04" db="EMBL/GenBank/DDBJ databases">
        <title>Draft genome sequence of acteroides sedimenti strain YN3PY1.</title>
        <authorList>
            <person name="Yoshida N."/>
        </authorList>
    </citation>
    <scope>NUCLEOTIDE SEQUENCE [LARGE SCALE GENOMIC DNA]</scope>
    <source>
        <strain evidence="2 3">YN3PY1</strain>
    </source>
</reference>
<keyword evidence="1" id="KW-0732">Signal</keyword>
<evidence type="ECO:0000313" key="3">
    <source>
        <dbReference type="Proteomes" id="UP001496674"/>
    </source>
</evidence>
<organism evidence="2 3">
    <name type="scientific">Bacteroides sedimenti</name>
    <dbReference type="NCBI Taxonomy" id="2136147"/>
    <lineage>
        <taxon>Bacteria</taxon>
        <taxon>Pseudomonadati</taxon>
        <taxon>Bacteroidota</taxon>
        <taxon>Bacteroidia</taxon>
        <taxon>Bacteroidales</taxon>
        <taxon>Bacteroidaceae</taxon>
        <taxon>Bacteroides</taxon>
    </lineage>
</organism>
<feature type="signal peptide" evidence="1">
    <location>
        <begin position="1"/>
        <end position="21"/>
    </location>
</feature>
<proteinExistence type="predicted"/>
<gene>
    <name evidence="2" type="ORF">BSYN_17830</name>
</gene>
<dbReference type="PROSITE" id="PS51257">
    <property type="entry name" value="PROKAR_LIPOPROTEIN"/>
    <property type="match status" value="1"/>
</dbReference>